<dbReference type="Pfam" id="PF01657">
    <property type="entry name" value="Stress-antifung"/>
    <property type="match status" value="1"/>
</dbReference>
<dbReference type="Gene3D" id="3.30.430.20">
    <property type="entry name" value="Gnk2 domain, C-X8-C-X2-C motif"/>
    <property type="match status" value="1"/>
</dbReference>
<dbReference type="EMBL" id="JBJKBG010000008">
    <property type="protein sequence ID" value="KAL3725448.1"/>
    <property type="molecule type" value="Genomic_DNA"/>
</dbReference>
<keyword evidence="11" id="KW-0465">Mannose-binding</keyword>
<evidence type="ECO:0000256" key="9">
    <source>
        <dbReference type="ARBA" id="ARBA00022949"/>
    </source>
</evidence>
<dbReference type="PROSITE" id="PS51473">
    <property type="entry name" value="GNK2"/>
    <property type="match status" value="1"/>
</dbReference>
<keyword evidence="2" id="KW-0929">Antimicrobial</keyword>
<evidence type="ECO:0000313" key="17">
    <source>
        <dbReference type="Proteomes" id="UP001634007"/>
    </source>
</evidence>
<keyword evidence="17" id="KW-1185">Reference proteome</keyword>
<evidence type="ECO:0000256" key="5">
    <source>
        <dbReference type="ARBA" id="ARBA00022729"/>
    </source>
</evidence>
<keyword evidence="9" id="KW-0965">Cell junction</keyword>
<dbReference type="GO" id="GO:0042742">
    <property type="term" value="P:defense response to bacterium"/>
    <property type="evidence" value="ECO:0007669"/>
    <property type="project" value="UniProtKB-KW"/>
</dbReference>
<protein>
    <recommendedName>
        <fullName evidence="15">Gnk2-homologous domain-containing protein</fullName>
    </recommendedName>
</protein>
<accession>A0ABD3JF94</accession>
<evidence type="ECO:0000259" key="15">
    <source>
        <dbReference type="PROSITE" id="PS51473"/>
    </source>
</evidence>
<comment type="caution">
    <text evidence="16">The sequence shown here is derived from an EMBL/GenBank/DDBJ whole genome shotgun (WGS) entry which is preliminary data.</text>
</comment>
<reference evidence="16 17" key="1">
    <citation type="submission" date="2024-11" db="EMBL/GenBank/DDBJ databases">
        <title>Chromosome-level genome assembly of Eucalyptus globulus Labill. provides insights into its genome evolution.</title>
        <authorList>
            <person name="Li X."/>
        </authorList>
    </citation>
    <scope>NUCLEOTIDE SEQUENCE [LARGE SCALE GENOMIC DNA]</scope>
    <source>
        <strain evidence="16">CL2024</strain>
        <tissue evidence="16">Fresh tender leaves</tissue>
    </source>
</reference>
<feature type="domain" description="Gnk2-homologous" evidence="15">
    <location>
        <begin position="18"/>
        <end position="120"/>
    </location>
</feature>
<keyword evidence="3" id="KW-0295">Fungicide</keyword>
<evidence type="ECO:0000256" key="10">
    <source>
        <dbReference type="ARBA" id="ARBA00023022"/>
    </source>
</evidence>
<evidence type="ECO:0000256" key="2">
    <source>
        <dbReference type="ARBA" id="ARBA00022529"/>
    </source>
</evidence>
<dbReference type="PANTHER" id="PTHR32080:SF54">
    <property type="entry name" value="GNK2-HOMOLOGOUS DOMAIN-CONTAINING PROTEIN"/>
    <property type="match status" value="1"/>
</dbReference>
<proteinExistence type="inferred from homology"/>
<evidence type="ECO:0000256" key="7">
    <source>
        <dbReference type="ARBA" id="ARBA00022737"/>
    </source>
</evidence>
<evidence type="ECO:0000256" key="14">
    <source>
        <dbReference type="ARBA" id="ARBA00038393"/>
    </source>
</evidence>
<gene>
    <name evidence="16" type="ORF">ACJRO7_030470</name>
</gene>
<evidence type="ECO:0000256" key="8">
    <source>
        <dbReference type="ARBA" id="ARBA00022821"/>
    </source>
</evidence>
<organism evidence="16 17">
    <name type="scientific">Eucalyptus globulus</name>
    <name type="common">Tasmanian blue gum</name>
    <dbReference type="NCBI Taxonomy" id="34317"/>
    <lineage>
        <taxon>Eukaryota</taxon>
        <taxon>Viridiplantae</taxon>
        <taxon>Streptophyta</taxon>
        <taxon>Embryophyta</taxon>
        <taxon>Tracheophyta</taxon>
        <taxon>Spermatophyta</taxon>
        <taxon>Magnoliopsida</taxon>
        <taxon>eudicotyledons</taxon>
        <taxon>Gunneridae</taxon>
        <taxon>Pentapetalae</taxon>
        <taxon>rosids</taxon>
        <taxon>malvids</taxon>
        <taxon>Myrtales</taxon>
        <taxon>Myrtaceae</taxon>
        <taxon>Myrtoideae</taxon>
        <taxon>Eucalypteae</taxon>
        <taxon>Eucalyptus</taxon>
    </lineage>
</organism>
<sequence length="123" mass="14064">MVVGLSCVYDSVSGEPNTDIVDRVCNGDKFGPSSPHNYYRAGLLQDLAVNTATKGYYYDTNPQFPELCYGHVACNTELSQSECVYCLRVCEEILGKLCYWSIGYQVQLEDRRLRIKQYYFDNN</sequence>
<comment type="similarity">
    <text evidence="14">Belongs to the cysteine-rich repeat secretory protein family. Plasmodesmata-located proteins (PDLD) subfamily.</text>
</comment>
<dbReference type="GO" id="GO:0031640">
    <property type="term" value="P:killing of cells of another organism"/>
    <property type="evidence" value="ECO:0007669"/>
    <property type="project" value="UniProtKB-KW"/>
</dbReference>
<evidence type="ECO:0000256" key="6">
    <source>
        <dbReference type="ARBA" id="ARBA00022734"/>
    </source>
</evidence>
<keyword evidence="10" id="KW-0044">Antibiotic</keyword>
<dbReference type="GO" id="GO:0050832">
    <property type="term" value="P:defense response to fungus"/>
    <property type="evidence" value="ECO:0007669"/>
    <property type="project" value="UniProtKB-KW"/>
</dbReference>
<name>A0ABD3JF94_EUCGL</name>
<comment type="subcellular location">
    <subcellularLocation>
        <location evidence="13">Cell junction</location>
        <location evidence="13">Plasmodesma</location>
    </subcellularLocation>
    <subcellularLocation>
        <location evidence="1">Cell membrane</location>
        <topology evidence="1">Single-pass type I membrane protein</topology>
    </subcellularLocation>
</comment>
<keyword evidence="5" id="KW-0732">Signal</keyword>
<dbReference type="InterPro" id="IPR002902">
    <property type="entry name" value="GNK2"/>
</dbReference>
<keyword evidence="6" id="KW-0430">Lectin</keyword>
<dbReference type="AlphaFoldDB" id="A0ABD3JF94"/>
<dbReference type="GO" id="GO:0009506">
    <property type="term" value="C:plasmodesma"/>
    <property type="evidence" value="ECO:0007669"/>
    <property type="project" value="UniProtKB-SubCell"/>
</dbReference>
<evidence type="ECO:0000313" key="16">
    <source>
        <dbReference type="EMBL" id="KAL3725448.1"/>
    </source>
</evidence>
<dbReference type="InterPro" id="IPR038408">
    <property type="entry name" value="GNK2_sf"/>
</dbReference>
<evidence type="ECO:0000256" key="4">
    <source>
        <dbReference type="ARBA" id="ARBA00022581"/>
    </source>
</evidence>
<keyword evidence="8" id="KW-0611">Plant defense</keyword>
<dbReference type="GO" id="GO:0005537">
    <property type="term" value="F:D-mannose binding"/>
    <property type="evidence" value="ECO:0007669"/>
    <property type="project" value="UniProtKB-KW"/>
</dbReference>
<dbReference type="PANTHER" id="PTHR32080">
    <property type="entry name" value="ANTIFUNGAL PROTEIN GINKBILOBIN-2-LIKE"/>
    <property type="match status" value="1"/>
</dbReference>
<evidence type="ECO:0000256" key="1">
    <source>
        <dbReference type="ARBA" id="ARBA00004251"/>
    </source>
</evidence>
<evidence type="ECO:0000256" key="11">
    <source>
        <dbReference type="ARBA" id="ARBA00023035"/>
    </source>
</evidence>
<dbReference type="InterPro" id="IPR051378">
    <property type="entry name" value="Cell2Cell_Antifungal"/>
</dbReference>
<evidence type="ECO:0000256" key="12">
    <source>
        <dbReference type="ARBA" id="ARBA00023157"/>
    </source>
</evidence>
<keyword evidence="4" id="KW-0945">Host-virus interaction</keyword>
<keyword evidence="12" id="KW-1015">Disulfide bond</keyword>
<evidence type="ECO:0000256" key="13">
    <source>
        <dbReference type="ARBA" id="ARBA00024184"/>
    </source>
</evidence>
<dbReference type="GO" id="GO:0005886">
    <property type="term" value="C:plasma membrane"/>
    <property type="evidence" value="ECO:0007669"/>
    <property type="project" value="UniProtKB-SubCell"/>
</dbReference>
<dbReference type="Proteomes" id="UP001634007">
    <property type="component" value="Unassembled WGS sequence"/>
</dbReference>
<evidence type="ECO:0000256" key="3">
    <source>
        <dbReference type="ARBA" id="ARBA00022577"/>
    </source>
</evidence>
<keyword evidence="7" id="KW-0677">Repeat</keyword>